<evidence type="ECO:0000256" key="1">
    <source>
        <dbReference type="SAM" id="Phobius"/>
    </source>
</evidence>
<keyword evidence="1" id="KW-0812">Transmembrane</keyword>
<comment type="caution">
    <text evidence="2">The sequence shown here is derived from an EMBL/GenBank/DDBJ whole genome shotgun (WGS) entry which is preliminary data.</text>
</comment>
<evidence type="ECO:0008006" key="4">
    <source>
        <dbReference type="Google" id="ProtNLM"/>
    </source>
</evidence>
<proteinExistence type="predicted"/>
<protein>
    <recommendedName>
        <fullName evidence="4">J domain-containing protein</fullName>
    </recommendedName>
</protein>
<evidence type="ECO:0000313" key="3">
    <source>
        <dbReference type="Proteomes" id="UP001385892"/>
    </source>
</evidence>
<dbReference type="CDD" id="cd06257">
    <property type="entry name" value="DnaJ"/>
    <property type="match status" value="1"/>
</dbReference>
<dbReference type="SUPFAM" id="SSF46565">
    <property type="entry name" value="Chaperone J-domain"/>
    <property type="match status" value="1"/>
</dbReference>
<sequence>MAARRTEDETPAFLQVLGLENDASAREIRGAYARQLKQIEPAAQPQAFQELREAYEFALHWVAEDAKPAMQAEPATPEGIRQLQHADTQATARAMLEEFKQSMSGQPPRDTEDARLRLRATLDDPQLQDLDARFTFEGGIANLLADGWRPGHQHLFGPAILCFEWRTDRPRLKAYGHAGAIIDKAIGELEIHQTQPAARREEQRDVIRDLRRETPPTHGESRYSTEYMRQVIASYPNWLRVVTNTASLAQWQEDGVVASRQSRSNALRKFGKALGILVKLLLVLVVLGVLGWAWLSEGETMPHGTGLSATEQDHAPGRIVEGTLGLPAASHGDVRK</sequence>
<dbReference type="InterPro" id="IPR036869">
    <property type="entry name" value="J_dom_sf"/>
</dbReference>
<reference evidence="2 3" key="1">
    <citation type="submission" date="2024-03" db="EMBL/GenBank/DDBJ databases">
        <title>Novel species of the genus Variovorax.</title>
        <authorList>
            <person name="Liu Q."/>
            <person name="Xin Y.-H."/>
        </authorList>
    </citation>
    <scope>NUCLEOTIDE SEQUENCE [LARGE SCALE GENOMIC DNA]</scope>
    <source>
        <strain evidence="2 3">KACC 18900</strain>
    </source>
</reference>
<gene>
    <name evidence="2" type="ORF">WKW82_10230</name>
</gene>
<dbReference type="RefSeq" id="WP_340342176.1">
    <property type="nucleotide sequence ID" value="NZ_JBBKZT010000004.1"/>
</dbReference>
<keyword evidence="1" id="KW-1133">Transmembrane helix</keyword>
<name>A0ABU8WJQ5_9BURK</name>
<dbReference type="Proteomes" id="UP001385892">
    <property type="component" value="Unassembled WGS sequence"/>
</dbReference>
<evidence type="ECO:0000313" key="2">
    <source>
        <dbReference type="EMBL" id="MEJ8847028.1"/>
    </source>
</evidence>
<keyword evidence="3" id="KW-1185">Reference proteome</keyword>
<accession>A0ABU8WJQ5</accession>
<dbReference type="EMBL" id="JBBKZT010000004">
    <property type="protein sequence ID" value="MEJ8847028.1"/>
    <property type="molecule type" value="Genomic_DNA"/>
</dbReference>
<dbReference type="InterPro" id="IPR001623">
    <property type="entry name" value="DnaJ_domain"/>
</dbReference>
<dbReference type="Gene3D" id="1.10.287.110">
    <property type="entry name" value="DnaJ domain"/>
    <property type="match status" value="1"/>
</dbReference>
<feature type="transmembrane region" description="Helical" evidence="1">
    <location>
        <begin position="273"/>
        <end position="295"/>
    </location>
</feature>
<keyword evidence="1" id="KW-0472">Membrane</keyword>
<organism evidence="2 3">
    <name type="scientific">Variovorax rhizosphaerae</name>
    <dbReference type="NCBI Taxonomy" id="1836200"/>
    <lineage>
        <taxon>Bacteria</taxon>
        <taxon>Pseudomonadati</taxon>
        <taxon>Pseudomonadota</taxon>
        <taxon>Betaproteobacteria</taxon>
        <taxon>Burkholderiales</taxon>
        <taxon>Comamonadaceae</taxon>
        <taxon>Variovorax</taxon>
    </lineage>
</organism>